<evidence type="ECO:0000313" key="2">
    <source>
        <dbReference type="Proteomes" id="UP001177021"/>
    </source>
</evidence>
<protein>
    <submittedName>
        <fullName evidence="1">Uncharacterized protein</fullName>
    </submittedName>
</protein>
<evidence type="ECO:0000313" key="1">
    <source>
        <dbReference type="EMBL" id="CAJ2648507.1"/>
    </source>
</evidence>
<organism evidence="1 2">
    <name type="scientific">Trifolium pratense</name>
    <name type="common">Red clover</name>
    <dbReference type="NCBI Taxonomy" id="57577"/>
    <lineage>
        <taxon>Eukaryota</taxon>
        <taxon>Viridiplantae</taxon>
        <taxon>Streptophyta</taxon>
        <taxon>Embryophyta</taxon>
        <taxon>Tracheophyta</taxon>
        <taxon>Spermatophyta</taxon>
        <taxon>Magnoliopsida</taxon>
        <taxon>eudicotyledons</taxon>
        <taxon>Gunneridae</taxon>
        <taxon>Pentapetalae</taxon>
        <taxon>rosids</taxon>
        <taxon>fabids</taxon>
        <taxon>Fabales</taxon>
        <taxon>Fabaceae</taxon>
        <taxon>Papilionoideae</taxon>
        <taxon>50 kb inversion clade</taxon>
        <taxon>NPAAA clade</taxon>
        <taxon>Hologalegina</taxon>
        <taxon>IRL clade</taxon>
        <taxon>Trifolieae</taxon>
        <taxon>Trifolium</taxon>
    </lineage>
</organism>
<gene>
    <name evidence="1" type="ORF">MILVUS5_LOCUS16839</name>
</gene>
<name>A0ACB0JW21_TRIPR</name>
<dbReference type="EMBL" id="CASHSV030000109">
    <property type="protein sequence ID" value="CAJ2648507.1"/>
    <property type="molecule type" value="Genomic_DNA"/>
</dbReference>
<accession>A0ACB0JW21</accession>
<sequence length="106" mass="12260">MAMTEKNKQQSQNTENGVVITVYVESSRTRSSYKLSKKDPTKKIKPQNESKTRGFDRKAELLAYSRHLRTIEASQKVQVESQVSEPRIKGKLKSMLKKLSCKEIEW</sequence>
<proteinExistence type="predicted"/>
<reference evidence="1" key="1">
    <citation type="submission" date="2023-10" db="EMBL/GenBank/DDBJ databases">
        <authorList>
            <person name="Rodriguez Cubillos JULIANA M."/>
            <person name="De Vega J."/>
        </authorList>
    </citation>
    <scope>NUCLEOTIDE SEQUENCE</scope>
</reference>
<comment type="caution">
    <text evidence="1">The sequence shown here is derived from an EMBL/GenBank/DDBJ whole genome shotgun (WGS) entry which is preliminary data.</text>
</comment>
<dbReference type="Proteomes" id="UP001177021">
    <property type="component" value="Unassembled WGS sequence"/>
</dbReference>
<keyword evidence="2" id="KW-1185">Reference proteome</keyword>